<evidence type="ECO:0000256" key="2">
    <source>
        <dbReference type="SAM" id="SignalP"/>
    </source>
</evidence>
<dbReference type="OrthoDB" id="182039at2"/>
<dbReference type="Proteomes" id="UP000319792">
    <property type="component" value="Unassembled WGS sequence"/>
</dbReference>
<dbReference type="PANTHER" id="PTHR42678:SF34">
    <property type="entry name" value="OS04G0183300 PROTEIN"/>
    <property type="match status" value="1"/>
</dbReference>
<name>A0A5C5RJ22_9ACTN</name>
<dbReference type="EMBL" id="VIGV01000008">
    <property type="protein sequence ID" value="TWS22602.1"/>
    <property type="molecule type" value="Genomic_DNA"/>
</dbReference>
<comment type="caution">
    <text evidence="4">The sequence shown here is derived from an EMBL/GenBank/DDBJ whole genome shotgun (WGS) entry which is preliminary data.</text>
</comment>
<dbReference type="SUPFAM" id="SSF75304">
    <property type="entry name" value="Amidase signature (AS) enzymes"/>
    <property type="match status" value="1"/>
</dbReference>
<dbReference type="Pfam" id="PF01425">
    <property type="entry name" value="Amidase"/>
    <property type="match status" value="1"/>
</dbReference>
<feature type="domain" description="Amidase" evidence="3">
    <location>
        <begin position="60"/>
        <end position="507"/>
    </location>
</feature>
<dbReference type="AlphaFoldDB" id="A0A5C5RJ22"/>
<feature type="compositionally biased region" description="Polar residues" evidence="1">
    <location>
        <begin position="464"/>
        <end position="476"/>
    </location>
</feature>
<proteinExistence type="predicted"/>
<evidence type="ECO:0000259" key="3">
    <source>
        <dbReference type="Pfam" id="PF01425"/>
    </source>
</evidence>
<keyword evidence="2" id="KW-0732">Signal</keyword>
<protein>
    <submittedName>
        <fullName evidence="4">Amidase</fullName>
    </submittedName>
</protein>
<feature type="region of interest" description="Disordered" evidence="1">
    <location>
        <begin position="450"/>
        <end position="483"/>
    </location>
</feature>
<gene>
    <name evidence="4" type="ORF">FK268_19290</name>
</gene>
<evidence type="ECO:0000256" key="1">
    <source>
        <dbReference type="SAM" id="MobiDB-lite"/>
    </source>
</evidence>
<dbReference type="Gene3D" id="3.90.1300.10">
    <property type="entry name" value="Amidase signature (AS) domain"/>
    <property type="match status" value="1"/>
</dbReference>
<feature type="chain" id="PRO_5022720430" evidence="2">
    <location>
        <begin position="28"/>
        <end position="529"/>
    </location>
</feature>
<reference evidence="4 5" key="1">
    <citation type="submission" date="2019-06" db="EMBL/GenBank/DDBJ databases">
        <authorList>
            <person name="Teng J.L.L."/>
            <person name="Lee H.H."/>
            <person name="Lau S.K.P."/>
            <person name="Woo P.C.Y."/>
        </authorList>
    </citation>
    <scope>NUCLEOTIDE SEQUENCE [LARGE SCALE GENOMIC DNA]</scope>
    <source>
        <strain evidence="4 5">HKU70</strain>
    </source>
</reference>
<evidence type="ECO:0000313" key="4">
    <source>
        <dbReference type="EMBL" id="TWS22602.1"/>
    </source>
</evidence>
<dbReference type="PANTHER" id="PTHR42678">
    <property type="entry name" value="AMIDASE"/>
    <property type="match status" value="1"/>
</dbReference>
<organism evidence="4 5">
    <name type="scientific">Tsukamurella sputi</name>
    <dbReference type="NCBI Taxonomy" id="2591848"/>
    <lineage>
        <taxon>Bacteria</taxon>
        <taxon>Bacillati</taxon>
        <taxon>Actinomycetota</taxon>
        <taxon>Actinomycetes</taxon>
        <taxon>Mycobacteriales</taxon>
        <taxon>Tsukamurellaceae</taxon>
        <taxon>Tsukamurella</taxon>
    </lineage>
</organism>
<accession>A0A5C5RJ22</accession>
<keyword evidence="5" id="KW-1185">Reference proteome</keyword>
<dbReference type="InterPro" id="IPR036928">
    <property type="entry name" value="AS_sf"/>
</dbReference>
<feature type="signal peptide" evidence="2">
    <location>
        <begin position="1"/>
        <end position="27"/>
    </location>
</feature>
<reference evidence="4 5" key="2">
    <citation type="submission" date="2019-08" db="EMBL/GenBank/DDBJ databases">
        <title>Tsukamurella conjunctivitidis sp. nov., Tsukamurella assacharolytica sp. nov. and Tsukamurella sputae sp. nov. isolated from patients with conjunctivitis, bacteraemia (lymphoma) and respiratory infection (sputum) in Hong Kong.</title>
        <authorList>
            <person name="Fok K.M.N."/>
            <person name="Fong J.Y.H."/>
        </authorList>
    </citation>
    <scope>NUCLEOTIDE SEQUENCE [LARGE SCALE GENOMIC DNA]</scope>
    <source>
        <strain evidence="4 5">HKU70</strain>
    </source>
</reference>
<evidence type="ECO:0000313" key="5">
    <source>
        <dbReference type="Proteomes" id="UP000319792"/>
    </source>
</evidence>
<sequence length="529" mass="54918">MKLCWRRPAAVLVATTTILSVPALTRAEPLSTTAVAELLERSTIPDLQRAMDARRLTSWDLTRALQARIARVDPSLHAVIRTNPDALRAAEASDARRRSGGVRGPLDGIPVLLKDNMDTADGMRTTAGSTALEGARPARDAHVVAALRSAGAVVLGKTNLSVWSNFRSSEAIAGWSPVGGRTRNPYALDRSACGSSSGAAAAVAAGLAVVAIGTDTDGSVLCPASMTSTVGIRPTVGVVSRAGIVPITAQQDTPGPIARSVIDAAITLRAVAGPDAADRATASSAQVPIPTDLRADGLRGKRIGLWRTGRVGLDPAVDRAFEDAVRRLRAAGAVVVDDADVPAIDEVVAKDLVPALMTEFKHDIAAYLAATPGTHPRDLAGLIAFGREHARVELPLFGQDLFEAAQASDGDLSAPAYRAHRAAATAAARRAIDEVVGRLRLDAVVTPTAEAAPRVDRQGPPAQPFTSSTRQSSTAGYPQVTVPAGYDPDGLPLGLSFLGGRGSDAELVRYAAALEQVEKVRRAPVVAVG</sequence>
<dbReference type="InterPro" id="IPR023631">
    <property type="entry name" value="Amidase_dom"/>
</dbReference>
<dbReference type="RefSeq" id="WP_146437007.1">
    <property type="nucleotide sequence ID" value="NZ_VIGV01000008.1"/>
</dbReference>